<dbReference type="AlphaFoldDB" id="A0A6J1L9G8"/>
<proteinExistence type="predicted"/>
<evidence type="ECO:0000313" key="2">
    <source>
        <dbReference type="Proteomes" id="UP000504633"/>
    </source>
</evidence>
<keyword evidence="2" id="KW-1185">Reference proteome</keyword>
<dbReference type="OMA" id="REMCREE"/>
<evidence type="ECO:0000256" key="1">
    <source>
        <dbReference type="SAM" id="Coils"/>
    </source>
</evidence>
<keyword evidence="1" id="KW-0175">Coiled coil</keyword>
<dbReference type="Proteomes" id="UP000504633">
    <property type="component" value="Unplaced"/>
</dbReference>
<dbReference type="PANTHER" id="PTHR39944:SF1">
    <property type="entry name" value="CALDESMON-RELATED PROTEIN-RELATED"/>
    <property type="match status" value="1"/>
</dbReference>
<dbReference type="PANTHER" id="PTHR39944">
    <property type="match status" value="1"/>
</dbReference>
<dbReference type="RefSeq" id="XP_023163314.2">
    <property type="nucleotide sequence ID" value="XM_023307546.2"/>
</dbReference>
<feature type="coiled-coil region" evidence="1">
    <location>
        <begin position="202"/>
        <end position="250"/>
    </location>
</feature>
<evidence type="ECO:0000313" key="3">
    <source>
        <dbReference type="RefSeq" id="XP_023163314.2"/>
    </source>
</evidence>
<dbReference type="OrthoDB" id="331765at2759"/>
<feature type="coiled-coil region" evidence="1">
    <location>
        <begin position="331"/>
        <end position="388"/>
    </location>
</feature>
<sequence>MRLNRACAAELVLKKRQRLHHSTQPVVLSAEHFNGLIDRATLKDRKEDLQAIKEELAYKEYLKNGNAALMKRFTNMVDTIVKDDEEKQATRDKALAESTKDRQTVELSELRRTERIIRANRLLNTLKPGQRALQQGLIESELIYQRKYNDALNAEFAEAARHQQSLDEQQCQPALIPFGTVTEEQDKAQQLVKMNDARVSFLKVMEQQRQRKQAKKEQEMVESLVERERHKCLQEKEEKARKELLEKKRQFCLDAYRDSLKEKAEKARFEKMADAVDDRIICVNKASHRYMDARYNNQRKKMHEERMRHLEAFAKKHCEIEQAKQRHLMQLHEKEVENFNLAEQADELKRRLQIEKLSKERRQYDQEYQQQEREKQQRKAEIKRFELATRLKNDKANKQFAACAKRQRDKETLELRNILHGQRDEVLAQRQGELLRITACEEDPNLEDDVNYFEAAAQAMDNCKETGRPLYPLAKAAEIYKRENHIDMVPDGQVVRRNQIRDYCWPGYVSKAQLAFNKYEHRERCKTEENKAHHRIYENRLKIAKMAAEERPLAKCVSEYPMKLVQYRGLPAIENLPTDHNCDELQLPAGSIKLSCPTIVPVKQPVEEDPASACSFSDICKSYDTDIKSAPDQNLAERSTSIRASGGRDCSVLATRPMRSAKRPDLTRCWTAKPQAKTTAKNASVLGSIDQKYAVNQSPKTVWSRNLKQCTALL</sequence>
<protein>
    <submittedName>
        <fullName evidence="3">Trichohyalin-like</fullName>
    </submittedName>
</protein>
<gene>
    <name evidence="3" type="primary">LOC111594307</name>
</gene>
<reference evidence="3" key="1">
    <citation type="submission" date="2025-08" db="UniProtKB">
        <authorList>
            <consortium name="RefSeq"/>
        </authorList>
    </citation>
    <scope>IDENTIFICATION</scope>
    <source>
        <strain evidence="3">15085-1641.00</strain>
        <tissue evidence="3">Whole body</tissue>
    </source>
</reference>
<name>A0A6J1L9G8_DROHY</name>
<accession>A0A6J1L9G8</accession>
<dbReference type="GeneID" id="111594307"/>
<organism evidence="2 3">
    <name type="scientific">Drosophila hydei</name>
    <name type="common">Fruit fly</name>
    <dbReference type="NCBI Taxonomy" id="7224"/>
    <lineage>
        <taxon>Eukaryota</taxon>
        <taxon>Metazoa</taxon>
        <taxon>Ecdysozoa</taxon>
        <taxon>Arthropoda</taxon>
        <taxon>Hexapoda</taxon>
        <taxon>Insecta</taxon>
        <taxon>Pterygota</taxon>
        <taxon>Neoptera</taxon>
        <taxon>Endopterygota</taxon>
        <taxon>Diptera</taxon>
        <taxon>Brachycera</taxon>
        <taxon>Muscomorpha</taxon>
        <taxon>Ephydroidea</taxon>
        <taxon>Drosophilidae</taxon>
        <taxon>Drosophila</taxon>
    </lineage>
</organism>
<dbReference type="KEGG" id="dhe:111594307"/>